<gene>
    <name evidence="1" type="ORF">Patl1_24465</name>
</gene>
<keyword evidence="2" id="KW-1185">Reference proteome</keyword>
<name>A0ACC0ZW08_9ROSI</name>
<dbReference type="Proteomes" id="UP001164250">
    <property type="component" value="Chromosome 13"/>
</dbReference>
<evidence type="ECO:0000313" key="2">
    <source>
        <dbReference type="Proteomes" id="UP001164250"/>
    </source>
</evidence>
<evidence type="ECO:0000313" key="1">
    <source>
        <dbReference type="EMBL" id="KAJ0079158.1"/>
    </source>
</evidence>
<proteinExistence type="predicted"/>
<reference evidence="2" key="1">
    <citation type="journal article" date="2023" name="G3 (Bethesda)">
        <title>Genome assembly and association tests identify interacting loci associated with vigor, precocity, and sex in interspecific pistachio rootstocks.</title>
        <authorList>
            <person name="Palmer W."/>
            <person name="Jacygrad E."/>
            <person name="Sagayaradj S."/>
            <person name="Cavanaugh K."/>
            <person name="Han R."/>
            <person name="Bertier L."/>
            <person name="Beede B."/>
            <person name="Kafkas S."/>
            <person name="Golino D."/>
            <person name="Preece J."/>
            <person name="Michelmore R."/>
        </authorList>
    </citation>
    <scope>NUCLEOTIDE SEQUENCE [LARGE SCALE GENOMIC DNA]</scope>
</reference>
<comment type="caution">
    <text evidence="1">The sequence shown here is derived from an EMBL/GenBank/DDBJ whole genome shotgun (WGS) entry which is preliminary data.</text>
</comment>
<organism evidence="1 2">
    <name type="scientific">Pistacia atlantica</name>
    <dbReference type="NCBI Taxonomy" id="434234"/>
    <lineage>
        <taxon>Eukaryota</taxon>
        <taxon>Viridiplantae</taxon>
        <taxon>Streptophyta</taxon>
        <taxon>Embryophyta</taxon>
        <taxon>Tracheophyta</taxon>
        <taxon>Spermatophyta</taxon>
        <taxon>Magnoliopsida</taxon>
        <taxon>eudicotyledons</taxon>
        <taxon>Gunneridae</taxon>
        <taxon>Pentapetalae</taxon>
        <taxon>rosids</taxon>
        <taxon>malvids</taxon>
        <taxon>Sapindales</taxon>
        <taxon>Anacardiaceae</taxon>
        <taxon>Pistacia</taxon>
    </lineage>
</organism>
<dbReference type="EMBL" id="CM047909">
    <property type="protein sequence ID" value="KAJ0079158.1"/>
    <property type="molecule type" value="Genomic_DNA"/>
</dbReference>
<sequence>MSMDFHPQQQTILLVGTNIGDISLWEVGSQERLAHESFKVWDISAASMALQTTLLNDAAISVNRCVWEPNGLMLVNDIVFAHPKKQLCIVTCGDDKTIKVWDVVAGRRQYTFEGHEAPVYSVYHHLLENIQFIYSTAIDGKIKAWLYNCLGSRVDYDAPGHWCTMMAYSADGTRLFSCGTSREGESHLVEWNESKGAIKRTYSGFRKRSLGVVQFDTTRNRFLAAGDEFQIKFWDMDNTNMLTAVDADGGLPASPRLRFNKVGSLLAVTTSDNGIKILANSDGLRLIRMLESKSIDKNRPLIVNALGPVGNVSGAIAPTVEWPDRVPPAVSINSWYYGQQQIFYVKPHIADDGDKVKSWEIPDVSDLSQMKALRVPDSIAPSKVVQLIYTTCGPALLALTASAVHKLWKWQHGERNPSGK</sequence>
<protein>
    <submittedName>
        <fullName evidence="1">Uncharacterized protein</fullName>
    </submittedName>
</protein>
<accession>A0ACC0ZW08</accession>